<sequence>MGMTSNKDDIFKLTGLNIGNVYLDKIEYAPQINDERILDCATGNFHLYPALGISDDDVSLWKKYFDKEKNIFDEVKKHLSVKYGYECKIGRGTLQGIAEDYPCNFCFRYLEISKGKRKFILLLKKFYIDDDDFIHCEYGVVQFYSTLDKNGYLNEFIGKGEKEEIKLKNSKGKECTKKILIHYPRYDTNCNYKHLKLSTTENKVNMCSPEGLIIDLNFINSDNKYDLNYFVDNVVKSFKDYIDTINILSDDD</sequence>
<dbReference type="AlphaFoldDB" id="J4UD54"/>
<dbReference type="PATRIC" id="fig|1161421.3.peg.1371"/>
<proteinExistence type="predicted"/>
<name>J4UD54_STROR</name>
<protein>
    <submittedName>
        <fullName evidence="1">Uncharacterized protein</fullName>
    </submittedName>
</protein>
<comment type="caution">
    <text evidence="1">The sequence shown here is derived from an EMBL/GenBank/DDBJ whole genome shotgun (WGS) entry which is preliminary data.</text>
</comment>
<dbReference type="EMBL" id="ALJN01000016">
    <property type="protein sequence ID" value="EJP20982.1"/>
    <property type="molecule type" value="Genomic_DNA"/>
</dbReference>
<accession>J4UD54</accession>
<organism evidence="1 2">
    <name type="scientific">Streptococcus oralis SK304</name>
    <dbReference type="NCBI Taxonomy" id="1161421"/>
    <lineage>
        <taxon>Bacteria</taxon>
        <taxon>Bacillati</taxon>
        <taxon>Bacillota</taxon>
        <taxon>Bacilli</taxon>
        <taxon>Lactobacillales</taxon>
        <taxon>Streptococcaceae</taxon>
        <taxon>Streptococcus</taxon>
    </lineage>
</organism>
<evidence type="ECO:0000313" key="2">
    <source>
        <dbReference type="Proteomes" id="UP000006745"/>
    </source>
</evidence>
<dbReference type="Proteomes" id="UP000006745">
    <property type="component" value="Unassembled WGS sequence"/>
</dbReference>
<gene>
    <name evidence="1" type="ORF">HMPREF1125_0830</name>
</gene>
<reference evidence="1 2" key="1">
    <citation type="submission" date="2012-07" db="EMBL/GenBank/DDBJ databases">
        <authorList>
            <person name="Durkin A.S."/>
            <person name="McCorrison J."/>
            <person name="Torralba M."/>
            <person name="Gillis M."/>
            <person name="Methe B."/>
            <person name="Sutton G."/>
            <person name="Nelson K.E."/>
        </authorList>
    </citation>
    <scope>NUCLEOTIDE SEQUENCE [LARGE SCALE GENOMIC DNA]</scope>
    <source>
        <strain evidence="1 2">SK304</strain>
    </source>
</reference>
<dbReference type="RefSeq" id="WP_000525912.1">
    <property type="nucleotide sequence ID" value="NZ_ALJN01000016.1"/>
</dbReference>
<evidence type="ECO:0000313" key="1">
    <source>
        <dbReference type="EMBL" id="EJP20982.1"/>
    </source>
</evidence>